<keyword evidence="1" id="KW-0472">Membrane</keyword>
<feature type="transmembrane region" description="Helical" evidence="1">
    <location>
        <begin position="12"/>
        <end position="33"/>
    </location>
</feature>
<dbReference type="Proteomes" id="UP001328107">
    <property type="component" value="Unassembled WGS sequence"/>
</dbReference>
<proteinExistence type="predicted"/>
<keyword evidence="3" id="KW-1185">Reference proteome</keyword>
<evidence type="ECO:0000313" key="3">
    <source>
        <dbReference type="Proteomes" id="UP001328107"/>
    </source>
</evidence>
<protein>
    <submittedName>
        <fullName evidence="2">Uncharacterized protein</fullName>
    </submittedName>
</protein>
<keyword evidence="1" id="KW-0812">Transmembrane</keyword>
<evidence type="ECO:0000313" key="2">
    <source>
        <dbReference type="EMBL" id="GMR37989.1"/>
    </source>
</evidence>
<accession>A0AAN4ZDJ2</accession>
<comment type="caution">
    <text evidence="2">The sequence shown here is derived from an EMBL/GenBank/DDBJ whole genome shotgun (WGS) entry which is preliminary data.</text>
</comment>
<gene>
    <name evidence="2" type="ORF">PMAYCL1PPCAC_08184</name>
</gene>
<sequence length="117" mass="13147">METSYNNSIAPAVCFIIAIMCYLVFLLVSTSFASSHLLSSSSSSFAFSPEKITREEGVAYNKDTAEIIGNFRFQRSTIEIEKRSKRTIQRVINLKDEFSVGLQKLFEDPGEFKIGTC</sequence>
<organism evidence="2 3">
    <name type="scientific">Pristionchus mayeri</name>
    <dbReference type="NCBI Taxonomy" id="1317129"/>
    <lineage>
        <taxon>Eukaryota</taxon>
        <taxon>Metazoa</taxon>
        <taxon>Ecdysozoa</taxon>
        <taxon>Nematoda</taxon>
        <taxon>Chromadorea</taxon>
        <taxon>Rhabditida</taxon>
        <taxon>Rhabditina</taxon>
        <taxon>Diplogasteromorpha</taxon>
        <taxon>Diplogasteroidea</taxon>
        <taxon>Neodiplogasteridae</taxon>
        <taxon>Pristionchus</taxon>
    </lineage>
</organism>
<dbReference type="AlphaFoldDB" id="A0AAN4ZDJ2"/>
<evidence type="ECO:0000256" key="1">
    <source>
        <dbReference type="SAM" id="Phobius"/>
    </source>
</evidence>
<name>A0AAN4ZDJ2_9BILA</name>
<dbReference type="EMBL" id="BTRK01000002">
    <property type="protein sequence ID" value="GMR37989.1"/>
    <property type="molecule type" value="Genomic_DNA"/>
</dbReference>
<keyword evidence="1" id="KW-1133">Transmembrane helix</keyword>
<reference evidence="3" key="1">
    <citation type="submission" date="2022-10" db="EMBL/GenBank/DDBJ databases">
        <title>Genome assembly of Pristionchus species.</title>
        <authorList>
            <person name="Yoshida K."/>
            <person name="Sommer R.J."/>
        </authorList>
    </citation>
    <scope>NUCLEOTIDE SEQUENCE [LARGE SCALE GENOMIC DNA]</scope>
    <source>
        <strain evidence="3">RS5460</strain>
    </source>
</reference>